<dbReference type="PROSITE" id="PS51257">
    <property type="entry name" value="PROKAR_LIPOPROTEIN"/>
    <property type="match status" value="1"/>
</dbReference>
<dbReference type="RefSeq" id="WP_381522213.1">
    <property type="nucleotide sequence ID" value="NZ_JBHULN010000005.1"/>
</dbReference>
<proteinExistence type="predicted"/>
<name>A0ABW5M5R9_9BACT</name>
<reference evidence="2" key="1">
    <citation type="journal article" date="2019" name="Int. J. Syst. Evol. Microbiol.">
        <title>The Global Catalogue of Microorganisms (GCM) 10K type strain sequencing project: providing services to taxonomists for standard genome sequencing and annotation.</title>
        <authorList>
            <consortium name="The Broad Institute Genomics Platform"/>
            <consortium name="The Broad Institute Genome Sequencing Center for Infectious Disease"/>
            <person name="Wu L."/>
            <person name="Ma J."/>
        </authorList>
    </citation>
    <scope>NUCLEOTIDE SEQUENCE [LARGE SCALE GENOMIC DNA]</scope>
    <source>
        <strain evidence="2">KCTC 42805</strain>
    </source>
</reference>
<keyword evidence="2" id="KW-1185">Reference proteome</keyword>
<sequence length="215" mass="24547">MLTQLRKHYSPSFWALNVALAIGVSACSSPDKLEPQATPPAQYELTDVRYFLKPTDRVDTVTVKLKELSVQNLSNTLSTQQVESSFDELVRTSQFEVDQVNTLPKEVKLDKFAVRVPQNWYGQNLFDYYAEPFPLSPDPQQKPYGGYKNQVMTIRVPAKSKININRQIDAYYLTCSFEGTIQNKTTGQRYPLTGKWTGLLRYNNTLIDLKQSPLP</sequence>
<dbReference type="Proteomes" id="UP001597469">
    <property type="component" value="Unassembled WGS sequence"/>
</dbReference>
<evidence type="ECO:0000313" key="2">
    <source>
        <dbReference type="Proteomes" id="UP001597469"/>
    </source>
</evidence>
<comment type="caution">
    <text evidence="1">The sequence shown here is derived from an EMBL/GenBank/DDBJ whole genome shotgun (WGS) entry which is preliminary data.</text>
</comment>
<gene>
    <name evidence="1" type="ORF">ACFSUS_10310</name>
</gene>
<accession>A0ABW5M5R9</accession>
<dbReference type="EMBL" id="JBHULN010000005">
    <property type="protein sequence ID" value="MFD2571027.1"/>
    <property type="molecule type" value="Genomic_DNA"/>
</dbReference>
<evidence type="ECO:0000313" key="1">
    <source>
        <dbReference type="EMBL" id="MFD2571027.1"/>
    </source>
</evidence>
<protein>
    <submittedName>
        <fullName evidence="1">Uncharacterized protein</fullName>
    </submittedName>
</protein>
<organism evidence="1 2">
    <name type="scientific">Spirosoma soli</name>
    <dbReference type="NCBI Taxonomy" id="1770529"/>
    <lineage>
        <taxon>Bacteria</taxon>
        <taxon>Pseudomonadati</taxon>
        <taxon>Bacteroidota</taxon>
        <taxon>Cytophagia</taxon>
        <taxon>Cytophagales</taxon>
        <taxon>Cytophagaceae</taxon>
        <taxon>Spirosoma</taxon>
    </lineage>
</organism>